<evidence type="ECO:0000313" key="9">
    <source>
        <dbReference type="Proteomes" id="UP000539372"/>
    </source>
</evidence>
<keyword evidence="6 8" id="KW-0482">Metalloprotease</keyword>
<dbReference type="CDD" id="cd07333">
    <property type="entry name" value="M48C_bepA_like"/>
    <property type="match status" value="1"/>
</dbReference>
<evidence type="ECO:0000313" key="8">
    <source>
        <dbReference type="EMBL" id="NMM46445.1"/>
    </source>
</evidence>
<sequence>MLAKIHQSSQQNGHRCGAGCLHGAHMLTRRRALQIGSAGAALGVAGCITTNRATGRTTLTGFNSLEDDAALGRQEHPKLVAEFGGEYENPRLQSYVEKLGQVLAGYAEYQEFQYKFTIVNSWIVNAFALPGGYVYVSRGLLALASNEAELAGVVGHEIGHVNARHTAQRIAQSQLAQGLLLGAVLVTGQQAIGNIGSGIASSVLKSFSREQEMEADSLGLRYMSRAGYDPEAMVGFLDTLRDHSQVEAEKQGLPKETVDEANINATHPRTIERVRAAESQSAALKAPDQLLNRDRYLDTIDGMIYGDDPKQGLVRGTEFLHPDLRLYFKMPDGFVIRNGATNVVAQKPNVKAIIVFDQAERKTGDVYSYLTQEWAKGTTLSDLGRIDINGLAAATGATRIEGMDYRAVVIQGDGNTVYRFRFISDPSITSQFDVPFRETTYSFRRMSQAEASRIKPFRLIVVPIAPGDTVASLSKGFPEGNFSQAAFRVMNDLKPSQPLPSSGEVKVVVGGTGV</sequence>
<gene>
    <name evidence="8" type="ORF">HH303_18280</name>
</gene>
<comment type="caution">
    <text evidence="8">The sequence shown here is derived from an EMBL/GenBank/DDBJ whole genome shotgun (WGS) entry which is preliminary data.</text>
</comment>
<evidence type="ECO:0000259" key="7">
    <source>
        <dbReference type="Pfam" id="PF01435"/>
    </source>
</evidence>
<feature type="domain" description="Peptidase M48" evidence="7">
    <location>
        <begin position="91"/>
        <end position="279"/>
    </location>
</feature>
<comment type="cofactor">
    <cofactor evidence="1">
        <name>Zn(2+)</name>
        <dbReference type="ChEBI" id="CHEBI:29105"/>
    </cofactor>
</comment>
<keyword evidence="2 8" id="KW-0645">Protease</keyword>
<dbReference type="PANTHER" id="PTHR22726">
    <property type="entry name" value="METALLOENDOPEPTIDASE OMA1"/>
    <property type="match status" value="1"/>
</dbReference>
<evidence type="ECO:0000256" key="4">
    <source>
        <dbReference type="ARBA" id="ARBA00022801"/>
    </source>
</evidence>
<dbReference type="GO" id="GO:0004222">
    <property type="term" value="F:metalloendopeptidase activity"/>
    <property type="evidence" value="ECO:0007669"/>
    <property type="project" value="InterPro"/>
</dbReference>
<reference evidence="8 9" key="1">
    <citation type="submission" date="2020-04" db="EMBL/GenBank/DDBJ databases">
        <title>Rhodospirillaceae bacterium KN72 isolated from deep sea.</title>
        <authorList>
            <person name="Zhang D.-C."/>
        </authorList>
    </citation>
    <scope>NUCLEOTIDE SEQUENCE [LARGE SCALE GENOMIC DNA]</scope>
    <source>
        <strain evidence="8 9">KN72</strain>
    </source>
</reference>
<organism evidence="8 9">
    <name type="scientific">Pacificispira spongiicola</name>
    <dbReference type="NCBI Taxonomy" id="2729598"/>
    <lineage>
        <taxon>Bacteria</taxon>
        <taxon>Pseudomonadati</taxon>
        <taxon>Pseudomonadota</taxon>
        <taxon>Alphaproteobacteria</taxon>
        <taxon>Rhodospirillales</taxon>
        <taxon>Rhodospirillaceae</taxon>
        <taxon>Pacificispira</taxon>
    </lineage>
</organism>
<dbReference type="Proteomes" id="UP000539372">
    <property type="component" value="Unassembled WGS sequence"/>
</dbReference>
<dbReference type="InterPro" id="IPR051156">
    <property type="entry name" value="Mito/Outer_Membr_Metalloprot"/>
</dbReference>
<keyword evidence="3" id="KW-0479">Metal-binding</keyword>
<evidence type="ECO:0000256" key="5">
    <source>
        <dbReference type="ARBA" id="ARBA00022833"/>
    </source>
</evidence>
<dbReference type="Gene3D" id="3.30.2010.10">
    <property type="entry name" value="Metalloproteases ('zincins'), catalytic domain"/>
    <property type="match status" value="1"/>
</dbReference>
<dbReference type="GO" id="GO:0016020">
    <property type="term" value="C:membrane"/>
    <property type="evidence" value="ECO:0007669"/>
    <property type="project" value="TreeGrafter"/>
</dbReference>
<dbReference type="InterPro" id="IPR001915">
    <property type="entry name" value="Peptidase_M48"/>
</dbReference>
<name>A0A7Y0HG14_9PROT</name>
<protein>
    <submittedName>
        <fullName evidence="8">M48 family metalloprotease</fullName>
    </submittedName>
</protein>
<evidence type="ECO:0000256" key="2">
    <source>
        <dbReference type="ARBA" id="ARBA00022670"/>
    </source>
</evidence>
<keyword evidence="5" id="KW-0862">Zinc</keyword>
<dbReference type="GO" id="GO:0046872">
    <property type="term" value="F:metal ion binding"/>
    <property type="evidence" value="ECO:0007669"/>
    <property type="project" value="UniProtKB-KW"/>
</dbReference>
<accession>A0A7Y0HG14</accession>
<dbReference type="GO" id="GO:0051603">
    <property type="term" value="P:proteolysis involved in protein catabolic process"/>
    <property type="evidence" value="ECO:0007669"/>
    <property type="project" value="TreeGrafter"/>
</dbReference>
<keyword evidence="4" id="KW-0378">Hydrolase</keyword>
<proteinExistence type="predicted"/>
<evidence type="ECO:0000256" key="3">
    <source>
        <dbReference type="ARBA" id="ARBA00022723"/>
    </source>
</evidence>
<keyword evidence="9" id="KW-1185">Reference proteome</keyword>
<dbReference type="PANTHER" id="PTHR22726:SF1">
    <property type="entry name" value="METALLOENDOPEPTIDASE OMA1, MITOCHONDRIAL"/>
    <property type="match status" value="1"/>
</dbReference>
<dbReference type="AlphaFoldDB" id="A0A7Y0HG14"/>
<evidence type="ECO:0000256" key="1">
    <source>
        <dbReference type="ARBA" id="ARBA00001947"/>
    </source>
</evidence>
<dbReference type="EMBL" id="JABBNT010000005">
    <property type="protein sequence ID" value="NMM46445.1"/>
    <property type="molecule type" value="Genomic_DNA"/>
</dbReference>
<dbReference type="RefSeq" id="WP_169626799.1">
    <property type="nucleotide sequence ID" value="NZ_JABBNT010000005.1"/>
</dbReference>
<evidence type="ECO:0000256" key="6">
    <source>
        <dbReference type="ARBA" id="ARBA00023049"/>
    </source>
</evidence>
<dbReference type="Pfam" id="PF01435">
    <property type="entry name" value="Peptidase_M48"/>
    <property type="match status" value="1"/>
</dbReference>